<protein>
    <submittedName>
        <fullName evidence="1">Uncharacterized protein</fullName>
    </submittedName>
</protein>
<accession>H5TL70</accession>
<dbReference type="Proteomes" id="UP000005038">
    <property type="component" value="Unassembled WGS sequence"/>
</dbReference>
<sequence length="74" mass="7045">MRCMAPDQSNAKAQLGAISGSSGAVGAFPGAVGAFPGAVGGFPGAVGGFLGAVARARHFRESAVSAASPVPMNA</sequence>
<organism evidence="1 2">
    <name type="scientific">Gordonia otitidis (strain DSM 44809 / CCUG 52243 / JCM 12355 / NBRC 100426 / IFM 10032)</name>
    <dbReference type="NCBI Taxonomy" id="1108044"/>
    <lineage>
        <taxon>Bacteria</taxon>
        <taxon>Bacillati</taxon>
        <taxon>Actinomycetota</taxon>
        <taxon>Actinomycetes</taxon>
        <taxon>Mycobacteriales</taxon>
        <taxon>Gordoniaceae</taxon>
        <taxon>Gordonia</taxon>
    </lineage>
</organism>
<reference evidence="1" key="1">
    <citation type="submission" date="2012-02" db="EMBL/GenBank/DDBJ databases">
        <title>Whole genome shotgun sequence of Gordonia otitidis NBRC 100426.</title>
        <authorList>
            <person name="Yoshida I."/>
            <person name="Hosoyama A."/>
            <person name="Tsuchikane K."/>
            <person name="Katsumata H."/>
            <person name="Yamazaki S."/>
            <person name="Fujita N."/>
        </authorList>
    </citation>
    <scope>NUCLEOTIDE SEQUENCE [LARGE SCALE GENOMIC DNA]</scope>
    <source>
        <strain evidence="1">NBRC 100426</strain>
    </source>
</reference>
<comment type="caution">
    <text evidence="1">The sequence shown here is derived from an EMBL/GenBank/DDBJ whole genome shotgun (WGS) entry which is preliminary data.</text>
</comment>
<dbReference type="AlphaFoldDB" id="H5TL70"/>
<dbReference type="EMBL" id="BAFB01000098">
    <property type="protein sequence ID" value="GAB34228.1"/>
    <property type="molecule type" value="Genomic_DNA"/>
</dbReference>
<evidence type="ECO:0000313" key="2">
    <source>
        <dbReference type="Proteomes" id="UP000005038"/>
    </source>
</evidence>
<name>H5TL70_GORO1</name>
<proteinExistence type="predicted"/>
<gene>
    <name evidence="1" type="ORF">GOOTI_098_00300</name>
</gene>
<keyword evidence="2" id="KW-1185">Reference proteome</keyword>
<evidence type="ECO:0000313" key="1">
    <source>
        <dbReference type="EMBL" id="GAB34228.1"/>
    </source>
</evidence>